<evidence type="ECO:0000313" key="3">
    <source>
        <dbReference type="Proteomes" id="UP001247805"/>
    </source>
</evidence>
<feature type="compositionally biased region" description="Polar residues" evidence="1">
    <location>
        <begin position="7"/>
        <end position="20"/>
    </location>
</feature>
<dbReference type="Proteomes" id="UP001247805">
    <property type="component" value="Unassembled WGS sequence"/>
</dbReference>
<comment type="caution">
    <text evidence="2">The sequence shown here is derived from an EMBL/GenBank/DDBJ whole genome shotgun (WGS) entry which is preliminary data.</text>
</comment>
<evidence type="ECO:0000313" key="2">
    <source>
        <dbReference type="EMBL" id="MDU0352601.1"/>
    </source>
</evidence>
<name>A0ABU3SRF7_9ALTE</name>
<protein>
    <submittedName>
        <fullName evidence="2">Uncharacterized protein</fullName>
    </submittedName>
</protein>
<accession>A0ABU3SRF7</accession>
<keyword evidence="3" id="KW-1185">Reference proteome</keyword>
<feature type="region of interest" description="Disordered" evidence="1">
    <location>
        <begin position="1"/>
        <end position="20"/>
    </location>
</feature>
<sequence>MEDVQFSIGTNDDSGRLDTQQVTPIGAPIRLSDNANPNYNPDIHHPDLATIPVYAVTHAQMTNVSWTPSNRLSSQKKKRKVYFYMQIM</sequence>
<dbReference type="EMBL" id="JAWDIO010000001">
    <property type="protein sequence ID" value="MDU0352601.1"/>
    <property type="molecule type" value="Genomic_DNA"/>
</dbReference>
<evidence type="ECO:0000256" key="1">
    <source>
        <dbReference type="SAM" id="MobiDB-lite"/>
    </source>
</evidence>
<organism evidence="2 3">
    <name type="scientific">Paraglaciecola aquimarina</name>
    <dbReference type="NCBI Taxonomy" id="1235557"/>
    <lineage>
        <taxon>Bacteria</taxon>
        <taxon>Pseudomonadati</taxon>
        <taxon>Pseudomonadota</taxon>
        <taxon>Gammaproteobacteria</taxon>
        <taxon>Alteromonadales</taxon>
        <taxon>Alteromonadaceae</taxon>
        <taxon>Paraglaciecola</taxon>
    </lineage>
</organism>
<dbReference type="RefSeq" id="WP_316024312.1">
    <property type="nucleotide sequence ID" value="NZ_JAWDIO010000001.1"/>
</dbReference>
<gene>
    <name evidence="2" type="ORF">RS130_00555</name>
</gene>
<proteinExistence type="predicted"/>
<reference evidence="2 3" key="1">
    <citation type="submission" date="2023-10" db="EMBL/GenBank/DDBJ databases">
        <title>Glaciecola aquimarina strain GGW-M5 nov., isolated from a coastal seawater.</title>
        <authorList>
            <person name="Bayburt H."/>
            <person name="Kim J.M."/>
            <person name="Choi B.J."/>
            <person name="Jeon C.O."/>
        </authorList>
    </citation>
    <scope>NUCLEOTIDE SEQUENCE [LARGE SCALE GENOMIC DNA]</scope>
    <source>
        <strain evidence="2 3">KCTC 32108</strain>
    </source>
</reference>